<dbReference type="EMBL" id="CCKQ01013731">
    <property type="protein sequence ID" value="CDW85431.1"/>
    <property type="molecule type" value="Genomic_DNA"/>
</dbReference>
<dbReference type="InParanoid" id="A0A078ATY9"/>
<dbReference type="PANTHER" id="PTHR47966">
    <property type="entry name" value="BETA-SITE APP-CLEAVING ENZYME, ISOFORM A-RELATED"/>
    <property type="match status" value="1"/>
</dbReference>
<evidence type="ECO:0000313" key="7">
    <source>
        <dbReference type="Proteomes" id="UP000039865"/>
    </source>
</evidence>
<evidence type="ECO:0000256" key="3">
    <source>
        <dbReference type="ARBA" id="ARBA00022750"/>
    </source>
</evidence>
<organism evidence="6 7">
    <name type="scientific">Stylonychia lemnae</name>
    <name type="common">Ciliate</name>
    <dbReference type="NCBI Taxonomy" id="5949"/>
    <lineage>
        <taxon>Eukaryota</taxon>
        <taxon>Sar</taxon>
        <taxon>Alveolata</taxon>
        <taxon>Ciliophora</taxon>
        <taxon>Intramacronucleata</taxon>
        <taxon>Spirotrichea</taxon>
        <taxon>Stichotrichia</taxon>
        <taxon>Sporadotrichida</taxon>
        <taxon>Oxytrichidae</taxon>
        <taxon>Stylonychinae</taxon>
        <taxon>Stylonychia</taxon>
    </lineage>
</organism>
<dbReference type="PANTHER" id="PTHR47966:SF51">
    <property type="entry name" value="BETA-SITE APP-CLEAVING ENZYME, ISOFORM A-RELATED"/>
    <property type="match status" value="1"/>
</dbReference>
<dbReference type="Proteomes" id="UP000039865">
    <property type="component" value="Unassembled WGS sequence"/>
</dbReference>
<feature type="domain" description="Peptidase A1" evidence="5">
    <location>
        <begin position="1"/>
        <end position="241"/>
    </location>
</feature>
<dbReference type="InterPro" id="IPR021109">
    <property type="entry name" value="Peptidase_aspartic_dom_sf"/>
</dbReference>
<dbReference type="PROSITE" id="PS00141">
    <property type="entry name" value="ASP_PROTEASE"/>
    <property type="match status" value="1"/>
</dbReference>
<dbReference type="Gene3D" id="2.40.70.10">
    <property type="entry name" value="Acid Proteases"/>
    <property type="match status" value="1"/>
</dbReference>
<keyword evidence="2 6" id="KW-0645">Protease</keyword>
<reference evidence="6 7" key="1">
    <citation type="submission" date="2014-06" db="EMBL/GenBank/DDBJ databases">
        <authorList>
            <person name="Swart Estienne"/>
        </authorList>
    </citation>
    <scope>NUCLEOTIDE SEQUENCE [LARGE SCALE GENOMIC DNA]</scope>
    <source>
        <strain evidence="6 7">130c</strain>
    </source>
</reference>
<proteinExistence type="inferred from homology"/>
<keyword evidence="3" id="KW-0064">Aspartyl protease</keyword>
<sequence length="241" mass="27797">MFQWIWVMTSDCLTCQFQKNLFKQFESTSFAYLDFNPTKVTYGSGSIMGLQSQDQFCLSDNHCLPNTKFLGTFKTLGLNALISQGIVGLAPSNQGSQSQMLMDQLKIHRMINQTVFSLLIDENSLVSKMTIGGYDFMKYSKGNLYWHKILNNKYWTLPINQISIGNTKINQIAKQVIIDSGTSYLLVPTCKLQEKNKLLQRIFNRLQIILHFLYQTVRLPLYFKDQLNVIAMLTNTQRYLV</sequence>
<accession>A0A078ATY9</accession>
<evidence type="ECO:0000256" key="4">
    <source>
        <dbReference type="ARBA" id="ARBA00022801"/>
    </source>
</evidence>
<dbReference type="PROSITE" id="PS51767">
    <property type="entry name" value="PEPTIDASE_A1"/>
    <property type="match status" value="1"/>
</dbReference>
<dbReference type="InterPro" id="IPR034164">
    <property type="entry name" value="Pepsin-like_dom"/>
</dbReference>
<dbReference type="SUPFAM" id="SSF50630">
    <property type="entry name" value="Acid proteases"/>
    <property type="match status" value="1"/>
</dbReference>
<dbReference type="Pfam" id="PF00026">
    <property type="entry name" value="Asp"/>
    <property type="match status" value="1"/>
</dbReference>
<evidence type="ECO:0000256" key="2">
    <source>
        <dbReference type="ARBA" id="ARBA00022670"/>
    </source>
</evidence>
<dbReference type="GO" id="GO:0006508">
    <property type="term" value="P:proteolysis"/>
    <property type="evidence" value="ECO:0007669"/>
    <property type="project" value="UniProtKB-KW"/>
</dbReference>
<evidence type="ECO:0000259" key="5">
    <source>
        <dbReference type="PROSITE" id="PS51767"/>
    </source>
</evidence>
<name>A0A078ATY9_STYLE</name>
<dbReference type="CDD" id="cd05471">
    <property type="entry name" value="pepsin_like"/>
    <property type="match status" value="1"/>
</dbReference>
<gene>
    <name evidence="6" type="primary">Contig709.g784</name>
    <name evidence="6" type="ORF">STYLEM_14507</name>
</gene>
<comment type="similarity">
    <text evidence="1">Belongs to the peptidase A1 family.</text>
</comment>
<dbReference type="InterPro" id="IPR033121">
    <property type="entry name" value="PEPTIDASE_A1"/>
</dbReference>
<dbReference type="AlphaFoldDB" id="A0A078ATY9"/>
<evidence type="ECO:0000256" key="1">
    <source>
        <dbReference type="ARBA" id="ARBA00007447"/>
    </source>
</evidence>
<dbReference type="OrthoDB" id="771136at2759"/>
<dbReference type="InterPro" id="IPR001461">
    <property type="entry name" value="Aspartic_peptidase_A1"/>
</dbReference>
<dbReference type="GO" id="GO:0004190">
    <property type="term" value="F:aspartic-type endopeptidase activity"/>
    <property type="evidence" value="ECO:0007669"/>
    <property type="project" value="UniProtKB-KW"/>
</dbReference>
<evidence type="ECO:0000313" key="6">
    <source>
        <dbReference type="EMBL" id="CDW85431.1"/>
    </source>
</evidence>
<keyword evidence="4" id="KW-0378">Hydrolase</keyword>
<dbReference type="InterPro" id="IPR001969">
    <property type="entry name" value="Aspartic_peptidase_AS"/>
</dbReference>
<protein>
    <submittedName>
        <fullName evidence="6">Eukaryotic aspartyl protease family protein</fullName>
    </submittedName>
</protein>
<keyword evidence="7" id="KW-1185">Reference proteome</keyword>